<dbReference type="STRING" id="43700.ENSMALP00000027078"/>
<dbReference type="SUPFAM" id="SSF90229">
    <property type="entry name" value="CCCH zinc finger"/>
    <property type="match status" value="2"/>
</dbReference>
<keyword evidence="4" id="KW-0808">Transferase</keyword>
<protein>
    <recommendedName>
        <fullName evidence="3">RING-type E3 ubiquitin transferase</fullName>
        <ecNumber evidence="3">2.3.2.27</ecNumber>
    </recommendedName>
</protein>
<dbReference type="PROSITE" id="PS00518">
    <property type="entry name" value="ZF_RING_1"/>
    <property type="match status" value="1"/>
</dbReference>
<evidence type="ECO:0000256" key="1">
    <source>
        <dbReference type="ARBA" id="ARBA00000900"/>
    </source>
</evidence>
<evidence type="ECO:0000313" key="15">
    <source>
        <dbReference type="Proteomes" id="UP000261600"/>
    </source>
</evidence>
<proteinExistence type="predicted"/>
<evidence type="ECO:0000256" key="11">
    <source>
        <dbReference type="SAM" id="MobiDB-lite"/>
    </source>
</evidence>
<dbReference type="GeneID" id="109972020"/>
<feature type="compositionally biased region" description="Polar residues" evidence="11">
    <location>
        <begin position="147"/>
        <end position="160"/>
    </location>
</feature>
<keyword evidence="9 10" id="KW-0862">Zinc</keyword>
<dbReference type="Pfam" id="PF00097">
    <property type="entry name" value="zf-C3HC4"/>
    <property type="match status" value="1"/>
</dbReference>
<dbReference type="InterPro" id="IPR018957">
    <property type="entry name" value="Znf_C3HC4_RING-type"/>
</dbReference>
<keyword evidence="8" id="KW-0833">Ubl conjugation pathway</keyword>
<dbReference type="InterPro" id="IPR000571">
    <property type="entry name" value="Znf_CCCH"/>
</dbReference>
<feature type="domain" description="RING-type" evidence="12">
    <location>
        <begin position="210"/>
        <end position="264"/>
    </location>
</feature>
<dbReference type="Gene3D" id="3.30.40.10">
    <property type="entry name" value="Zinc/RING finger domain, C3HC4 (zinc finger)"/>
    <property type="match status" value="1"/>
</dbReference>
<dbReference type="InterPro" id="IPR017907">
    <property type="entry name" value="Znf_RING_CS"/>
</dbReference>
<reference evidence="14" key="1">
    <citation type="submission" date="2025-08" db="UniProtKB">
        <authorList>
            <consortium name="Ensembl"/>
        </authorList>
    </citation>
    <scope>IDENTIFICATION</scope>
</reference>
<keyword evidence="15" id="KW-1185">Reference proteome</keyword>
<evidence type="ECO:0000256" key="9">
    <source>
        <dbReference type="ARBA" id="ARBA00022833"/>
    </source>
</evidence>
<evidence type="ECO:0000256" key="6">
    <source>
        <dbReference type="ARBA" id="ARBA00022737"/>
    </source>
</evidence>
<evidence type="ECO:0000256" key="5">
    <source>
        <dbReference type="ARBA" id="ARBA00022723"/>
    </source>
</evidence>
<dbReference type="RefSeq" id="XP_020476272.1">
    <property type="nucleotide sequence ID" value="XM_020620616.1"/>
</dbReference>
<dbReference type="UniPathway" id="UPA00143"/>
<accession>A0A3Q3KDN6</accession>
<feature type="domain" description="C3H1-type" evidence="13">
    <location>
        <begin position="292"/>
        <end position="320"/>
    </location>
</feature>
<dbReference type="SUPFAM" id="SSF57850">
    <property type="entry name" value="RING/U-box"/>
    <property type="match status" value="1"/>
</dbReference>
<feature type="zinc finger region" description="C3H1-type" evidence="10">
    <location>
        <begin position="44"/>
        <end position="71"/>
    </location>
</feature>
<dbReference type="Pfam" id="PF18044">
    <property type="entry name" value="zf-CCCH_4"/>
    <property type="match status" value="1"/>
</dbReference>
<dbReference type="Ensembl" id="ENSMALT00000027580.1">
    <property type="protein sequence ID" value="ENSMALP00000027078.1"/>
    <property type="gene ID" value="ENSMALG00000018791.1"/>
</dbReference>
<dbReference type="AlphaFoldDB" id="A0A3Q3KDN6"/>
<dbReference type="InterPro" id="IPR045072">
    <property type="entry name" value="MKRN-like"/>
</dbReference>
<dbReference type="OrthoDB" id="250836at2759"/>
<dbReference type="Gene3D" id="4.10.1000.10">
    <property type="entry name" value="Zinc finger, CCCH-type"/>
    <property type="match status" value="1"/>
</dbReference>
<dbReference type="Proteomes" id="UP000261600">
    <property type="component" value="Unplaced"/>
</dbReference>
<dbReference type="PANTHER" id="PTHR11224:SF39">
    <property type="entry name" value="RING-TYPE E3 UBIQUITIN TRANSFERASE"/>
    <property type="match status" value="1"/>
</dbReference>
<dbReference type="InterPro" id="IPR001841">
    <property type="entry name" value="Znf_RING"/>
</dbReference>
<comment type="catalytic activity">
    <reaction evidence="1">
        <text>S-ubiquitinyl-[E2 ubiquitin-conjugating enzyme]-L-cysteine + [acceptor protein]-L-lysine = [E2 ubiquitin-conjugating enzyme]-L-cysteine + N(6)-ubiquitinyl-[acceptor protein]-L-lysine.</text>
        <dbReference type="EC" id="2.3.2.27"/>
    </reaction>
</comment>
<dbReference type="FunFam" id="3.30.40.10:FF:000117">
    <property type="entry name" value="Probable E3 ubiquitin-protein ligase makorin-1"/>
    <property type="match status" value="1"/>
</dbReference>
<reference evidence="14" key="2">
    <citation type="submission" date="2025-09" db="UniProtKB">
        <authorList>
            <consortium name="Ensembl"/>
        </authorList>
    </citation>
    <scope>IDENTIFICATION</scope>
</reference>
<dbReference type="InterPro" id="IPR013083">
    <property type="entry name" value="Znf_RING/FYVE/PHD"/>
</dbReference>
<dbReference type="InterPro" id="IPR041367">
    <property type="entry name" value="Znf-CCCH_4"/>
</dbReference>
<name>A0A3Q3KDN6_MONAL</name>
<dbReference type="PROSITE" id="PS50089">
    <property type="entry name" value="ZF_RING_2"/>
    <property type="match status" value="1"/>
</dbReference>
<organism evidence="14 15">
    <name type="scientific">Monopterus albus</name>
    <name type="common">Swamp eel</name>
    <dbReference type="NCBI Taxonomy" id="43700"/>
    <lineage>
        <taxon>Eukaryota</taxon>
        <taxon>Metazoa</taxon>
        <taxon>Chordata</taxon>
        <taxon>Craniata</taxon>
        <taxon>Vertebrata</taxon>
        <taxon>Euteleostomi</taxon>
        <taxon>Actinopterygii</taxon>
        <taxon>Neopterygii</taxon>
        <taxon>Teleostei</taxon>
        <taxon>Neoteleostei</taxon>
        <taxon>Acanthomorphata</taxon>
        <taxon>Anabantaria</taxon>
        <taxon>Synbranchiformes</taxon>
        <taxon>Synbranchidae</taxon>
        <taxon>Monopterus</taxon>
    </lineage>
</organism>
<feature type="region of interest" description="Disordered" evidence="11">
    <location>
        <begin position="129"/>
        <end position="170"/>
    </location>
</feature>
<evidence type="ECO:0000259" key="13">
    <source>
        <dbReference type="PROSITE" id="PS50103"/>
    </source>
</evidence>
<keyword evidence="5 10" id="KW-0479">Metal-binding</keyword>
<feature type="domain" description="C3H1-type" evidence="13">
    <location>
        <begin position="44"/>
        <end position="71"/>
    </location>
</feature>
<dbReference type="GO" id="GO:0008270">
    <property type="term" value="F:zinc ion binding"/>
    <property type="evidence" value="ECO:0007669"/>
    <property type="project" value="UniProtKB-KW"/>
</dbReference>
<dbReference type="SMART" id="SM00356">
    <property type="entry name" value="ZnF_C3H1"/>
    <property type="match status" value="3"/>
</dbReference>
<evidence type="ECO:0000256" key="4">
    <source>
        <dbReference type="ARBA" id="ARBA00022679"/>
    </source>
</evidence>
<dbReference type="CTD" id="559882"/>
<dbReference type="GO" id="GO:0000209">
    <property type="term" value="P:protein polyubiquitination"/>
    <property type="evidence" value="ECO:0007669"/>
    <property type="project" value="InterPro"/>
</dbReference>
<dbReference type="KEGG" id="malb:109972020"/>
<evidence type="ECO:0000259" key="12">
    <source>
        <dbReference type="PROSITE" id="PS50089"/>
    </source>
</evidence>
<dbReference type="InterPro" id="IPR036855">
    <property type="entry name" value="Znf_CCCH_sf"/>
</dbReference>
<keyword evidence="7 10" id="KW-0863">Zinc-finger</keyword>
<evidence type="ECO:0000313" key="14">
    <source>
        <dbReference type="Ensembl" id="ENSMALP00000027078.1"/>
    </source>
</evidence>
<dbReference type="PROSITE" id="PS50103">
    <property type="entry name" value="ZF_C3H1"/>
    <property type="match status" value="3"/>
</dbReference>
<evidence type="ECO:0000256" key="3">
    <source>
        <dbReference type="ARBA" id="ARBA00012483"/>
    </source>
</evidence>
<feature type="zinc finger region" description="C3H1-type" evidence="10">
    <location>
        <begin position="292"/>
        <end position="320"/>
    </location>
</feature>
<feature type="zinc finger region" description="C3H1-type" evidence="10">
    <location>
        <begin position="17"/>
        <end position="42"/>
    </location>
</feature>
<dbReference type="EC" id="2.3.2.27" evidence="3"/>
<evidence type="ECO:0000256" key="2">
    <source>
        <dbReference type="ARBA" id="ARBA00004906"/>
    </source>
</evidence>
<dbReference type="PANTHER" id="PTHR11224">
    <property type="entry name" value="MAKORIN-RELATED"/>
    <property type="match status" value="1"/>
</dbReference>
<evidence type="ECO:0000256" key="7">
    <source>
        <dbReference type="ARBA" id="ARBA00022771"/>
    </source>
</evidence>
<evidence type="ECO:0000256" key="8">
    <source>
        <dbReference type="ARBA" id="ARBA00022786"/>
    </source>
</evidence>
<sequence>MASTRRHAHNTRRMNPDRSGSVCRHFLNGYCRFGPLCNYRHEWPTSPQVCRYYQKGGCWYGDHCRYRHVLQPETDAGVADRRRSVPIVSSSVARAPPSRRGSEPALLQAELMSRQECRSESMVNISALQDISRPAADERQSQDTDSDITASQESVQSSDVAQAGACNGRNEQNITSAETTEDGAGAAATSSAQRDVEEMEAFLQSKDVICGVCMDKVYEKMDPKNRVFGILPNCNHSFCLQCIITWRKTKDFGQDVVKSCPECRVRSAFYVPHKYWVEGQAKASVITAFKEKFGKRRCSHYTRYRRCPFKTDCLYQHDESACHTSLLYPEDEDDDYDDDDYGGVSLLNFLLAMALLSVNDDDDDDNF</sequence>
<dbReference type="GO" id="GO:0061630">
    <property type="term" value="F:ubiquitin protein ligase activity"/>
    <property type="evidence" value="ECO:0007669"/>
    <property type="project" value="UniProtKB-EC"/>
</dbReference>
<evidence type="ECO:0000256" key="10">
    <source>
        <dbReference type="PROSITE-ProRule" id="PRU00723"/>
    </source>
</evidence>
<feature type="domain" description="C3H1-type" evidence="13">
    <location>
        <begin position="17"/>
        <end position="42"/>
    </location>
</feature>
<keyword evidence="6" id="KW-0677">Repeat</keyword>
<comment type="pathway">
    <text evidence="2">Protein modification; protein ubiquitination.</text>
</comment>
<dbReference type="SMART" id="SM00184">
    <property type="entry name" value="RING"/>
    <property type="match status" value="1"/>
</dbReference>